<keyword evidence="3" id="KW-1185">Reference proteome</keyword>
<dbReference type="Pfam" id="PF07589">
    <property type="entry name" value="PEP-CTERM"/>
    <property type="match status" value="1"/>
</dbReference>
<evidence type="ECO:0000259" key="1">
    <source>
        <dbReference type="Pfam" id="PF07589"/>
    </source>
</evidence>
<sequence>MLLGILNPQQQSLVGMLGSPLQASEVVKVTHNGRTTYAYTFSAARSTLSSNDGTNSHTGVYDPQFTLDPVDVPEPSILLGLIGVGGLVAAKRQSKKS</sequence>
<dbReference type="AlphaFoldDB" id="B4VJE5"/>
<dbReference type="HOGENOM" id="CLU_2341915_0_0_3"/>
<accession>B4VJE5</accession>
<name>B4VJE5_9CYAN</name>
<dbReference type="Proteomes" id="UP000003835">
    <property type="component" value="Unassembled WGS sequence"/>
</dbReference>
<protein>
    <submittedName>
        <fullName evidence="2">PEP-CTERM putative exosortase interaction domain protein</fullName>
    </submittedName>
</protein>
<gene>
    <name evidence="2" type="ORF">MC7420_7774</name>
</gene>
<organism evidence="2 3">
    <name type="scientific">Coleofasciculus chthonoplastes PCC 7420</name>
    <dbReference type="NCBI Taxonomy" id="118168"/>
    <lineage>
        <taxon>Bacteria</taxon>
        <taxon>Bacillati</taxon>
        <taxon>Cyanobacteriota</taxon>
        <taxon>Cyanophyceae</taxon>
        <taxon>Coleofasciculales</taxon>
        <taxon>Coleofasciculaceae</taxon>
        <taxon>Coleofasciculus</taxon>
    </lineage>
</organism>
<dbReference type="eggNOG" id="ENOG5030R4P">
    <property type="taxonomic scope" value="Bacteria"/>
</dbReference>
<reference evidence="2 3" key="1">
    <citation type="submission" date="2008-07" db="EMBL/GenBank/DDBJ databases">
        <authorList>
            <person name="Tandeau de Marsac N."/>
            <person name="Ferriera S."/>
            <person name="Johnson J."/>
            <person name="Kravitz S."/>
            <person name="Beeson K."/>
            <person name="Sutton G."/>
            <person name="Rogers Y.-H."/>
            <person name="Friedman R."/>
            <person name="Frazier M."/>
            <person name="Venter J.C."/>
        </authorList>
    </citation>
    <scope>NUCLEOTIDE SEQUENCE [LARGE SCALE GENOMIC DNA]</scope>
    <source>
        <strain evidence="2 3">PCC 7420</strain>
    </source>
</reference>
<dbReference type="NCBIfam" id="NF038130">
    <property type="entry name" value="PEP_NF038130"/>
    <property type="match status" value="1"/>
</dbReference>
<evidence type="ECO:0000313" key="2">
    <source>
        <dbReference type="EMBL" id="EDX78036.1"/>
    </source>
</evidence>
<evidence type="ECO:0000313" key="3">
    <source>
        <dbReference type="Proteomes" id="UP000003835"/>
    </source>
</evidence>
<feature type="domain" description="Ice-binding protein C-terminal" evidence="1">
    <location>
        <begin position="71"/>
        <end position="92"/>
    </location>
</feature>
<dbReference type="NCBIfam" id="TIGR02595">
    <property type="entry name" value="PEP_CTERM"/>
    <property type="match status" value="1"/>
</dbReference>
<dbReference type="EMBL" id="DS989842">
    <property type="protein sequence ID" value="EDX78036.1"/>
    <property type="molecule type" value="Genomic_DNA"/>
</dbReference>
<proteinExistence type="predicted"/>
<dbReference type="InterPro" id="IPR013424">
    <property type="entry name" value="Ice-binding_C"/>
</dbReference>